<dbReference type="InterPro" id="IPR002048">
    <property type="entry name" value="EF_hand_dom"/>
</dbReference>
<keyword evidence="4 7" id="KW-1133">Transmembrane helix</keyword>
<sequence length="1260" mass="141437">MGDRCIFLLYDEEDDNNVIGAAGIHVDDFLLCGNEQHPKYAQAEKALMSKYKWGKWQTDEFDFAGCHIAQAKDGSELEKQIRETEDSFVRQVAAMAKANHWPWEEQGRLCSNQRGSALVYVDITMRAAKENEATTAEQYSRESVRIARTTRELLKFFANAYNQFEKLEDKQIENALHGRSKSKLWGQQELKAKKRGKEEHGFALMRRRRLKDDNSWELNQGNPLERGGAEGMHQLRGKEKIANGIRNMQKARKMGFERAHLEQRLRLGNYRGRDVRGAVRGDMEQIALLRGYTAFTLPLPMAFRPWNSSRTDLQDIERAKSVAKRRLGAQFNGDQWQTHRILRFSTYAKGRLSILERFCECGVKYKLVLLQELFLLVIQDRYAQSLMDDLDDLPHDGANLFEIIDADGSGSLGLAELVQGLLKIRGEINKSDTVAAFFVAQGQTLDGLLATKAVQAQLSEMMEDLTFRMGTAVDHGYEATPRNSKKTTKDEDGGGAWTCTGLLWQEGLTVFLSAGLIAWTGERHALDALNGSRAASDASPSHSASEASRAASDASERRAPNIDTSISAMTSMSMEDMATGPQSPQFTAPFLGAGLKGLSAEEARAVRHRLRVRLGLISSQTLVTGKALHDAVMALGLTRYSLEDCNETVNLISDFIELTFEETEESKNFKRFSNTSQLREPPGRNLFSLHEDLAGKYGLPIWHWPKVRFRESGTLHRAASMQTFLEKQAIRNDNVVPAAALQELFFAQEWEVHRQIFGNGRLLKQFKAMKEILLAGDTNRLVAELTFVRINDLAAPPEPMHPLIYIEPFVAMLIIANGIMIGIQTHDVVADWSGWAYMEMTFAGFLILEIGLRMHLLQCKRFFCGPERFWNYFDIVLATTGVVDIVAQATHLSESDIFGTSLLRFCRLIRLVRIVKVFRLKFMRDLRLMVKGLVAGIRTLALAFSLLFCVLYVISGFATMTLGTYETTKDMGLDKYFETLPITMFTCFRCFSTGECTDEDGEPLPQKLAEKYGVIFVLSYVASYMLVAMGIHNVILAVYVEITMKAAKENEAVTAEQWARESIRIARVTRELLKRFASAYRLFHDLDDLRSNLSGLDISPEGALFTDDDVHEGIAITKDLFLLVIQDRGVQLLMDDLDLPPDRANLFEIIDADGSGTLQIAELVQGLLKIRGEINKSDAVAALLVSQSVQNLVVEMKTEFSQTLAELKEAGNRNLLTLWTHIERLSSSPGTCAELPPCGGAEEIPVNTHEAKRPQLMNQA</sequence>
<dbReference type="Pfam" id="PF13202">
    <property type="entry name" value="EF-hand_5"/>
    <property type="match status" value="1"/>
</dbReference>
<feature type="transmembrane region" description="Helical" evidence="7">
    <location>
        <begin position="1012"/>
        <end position="1040"/>
    </location>
</feature>
<keyword evidence="10" id="KW-1185">Reference proteome</keyword>
<keyword evidence="5 7" id="KW-0472">Membrane</keyword>
<evidence type="ECO:0000313" key="9">
    <source>
        <dbReference type="EMBL" id="CAK8999882.1"/>
    </source>
</evidence>
<organism evidence="9 10">
    <name type="scientific">Durusdinium trenchii</name>
    <dbReference type="NCBI Taxonomy" id="1381693"/>
    <lineage>
        <taxon>Eukaryota</taxon>
        <taxon>Sar</taxon>
        <taxon>Alveolata</taxon>
        <taxon>Dinophyceae</taxon>
        <taxon>Suessiales</taxon>
        <taxon>Symbiodiniaceae</taxon>
        <taxon>Durusdinium</taxon>
    </lineage>
</organism>
<dbReference type="InterPro" id="IPR027359">
    <property type="entry name" value="Volt_channel_dom_sf"/>
</dbReference>
<evidence type="ECO:0000256" key="7">
    <source>
        <dbReference type="SAM" id="Phobius"/>
    </source>
</evidence>
<feature type="domain" description="EF-hand" evidence="8">
    <location>
        <begin position="1138"/>
        <end position="1173"/>
    </location>
</feature>
<comment type="caution">
    <text evidence="9">The sequence shown here is derived from an EMBL/GenBank/DDBJ whole genome shotgun (WGS) entry which is preliminary data.</text>
</comment>
<reference evidence="9 10" key="1">
    <citation type="submission" date="2024-02" db="EMBL/GenBank/DDBJ databases">
        <authorList>
            <person name="Chen Y."/>
            <person name="Shah S."/>
            <person name="Dougan E. K."/>
            <person name="Thang M."/>
            <person name="Chan C."/>
        </authorList>
    </citation>
    <scope>NUCLEOTIDE SEQUENCE [LARGE SCALE GENOMIC DNA]</scope>
</reference>
<comment type="subcellular location">
    <subcellularLocation>
        <location evidence="1">Membrane</location>
        <topology evidence="1">Multi-pass membrane protein</topology>
    </subcellularLocation>
</comment>
<feature type="transmembrane region" description="Helical" evidence="7">
    <location>
        <begin position="928"/>
        <end position="954"/>
    </location>
</feature>
<dbReference type="InterPro" id="IPR018247">
    <property type="entry name" value="EF_Hand_1_Ca_BS"/>
</dbReference>
<evidence type="ECO:0000313" key="10">
    <source>
        <dbReference type="Proteomes" id="UP001642464"/>
    </source>
</evidence>
<protein>
    <submittedName>
        <fullName evidence="9">L type</fullName>
    </submittedName>
</protein>
<evidence type="ECO:0000256" key="3">
    <source>
        <dbReference type="ARBA" id="ARBA00022837"/>
    </source>
</evidence>
<dbReference type="Pfam" id="PF00520">
    <property type="entry name" value="Ion_trans"/>
    <property type="match status" value="1"/>
</dbReference>
<dbReference type="InterPro" id="IPR011992">
    <property type="entry name" value="EF-hand-dom_pair"/>
</dbReference>
<dbReference type="InterPro" id="IPR005821">
    <property type="entry name" value="Ion_trans_dom"/>
</dbReference>
<dbReference type="InterPro" id="IPR043203">
    <property type="entry name" value="VGCC_Ca_Na"/>
</dbReference>
<dbReference type="PROSITE" id="PS00018">
    <property type="entry name" value="EF_HAND_1"/>
    <property type="match status" value="2"/>
</dbReference>
<keyword evidence="2 7" id="KW-0812">Transmembrane</keyword>
<feature type="region of interest" description="Disordered" evidence="6">
    <location>
        <begin position="533"/>
        <end position="561"/>
    </location>
</feature>
<dbReference type="PROSITE" id="PS50222">
    <property type="entry name" value="EF_HAND_2"/>
    <property type="match status" value="2"/>
</dbReference>
<keyword evidence="3" id="KW-0106">Calcium</keyword>
<evidence type="ECO:0000256" key="4">
    <source>
        <dbReference type="ARBA" id="ARBA00022989"/>
    </source>
</evidence>
<proteinExistence type="predicted"/>
<accession>A0ABP0IBB9</accession>
<dbReference type="Proteomes" id="UP001642464">
    <property type="component" value="Unassembled WGS sequence"/>
</dbReference>
<dbReference type="Gene3D" id="1.20.120.350">
    <property type="entry name" value="Voltage-gated potassium channels. Chain C"/>
    <property type="match status" value="1"/>
</dbReference>
<gene>
    <name evidence="9" type="ORF">SCF082_LOCUS6252</name>
</gene>
<feature type="compositionally biased region" description="Low complexity" evidence="6">
    <location>
        <begin position="533"/>
        <end position="553"/>
    </location>
</feature>
<dbReference type="SUPFAM" id="SSF47473">
    <property type="entry name" value="EF-hand"/>
    <property type="match status" value="1"/>
</dbReference>
<dbReference type="Gene3D" id="1.10.287.70">
    <property type="match status" value="1"/>
</dbReference>
<evidence type="ECO:0000259" key="8">
    <source>
        <dbReference type="PROSITE" id="PS50222"/>
    </source>
</evidence>
<dbReference type="PANTHER" id="PTHR10037">
    <property type="entry name" value="VOLTAGE-GATED CATION CHANNEL CALCIUM AND SODIUM"/>
    <property type="match status" value="1"/>
</dbReference>
<dbReference type="PANTHER" id="PTHR10037:SF230">
    <property type="entry name" value="CA[2+]-CHANNEL PROTEIN ALPHA[[1]] SUBUNIT T, ISOFORM F"/>
    <property type="match status" value="1"/>
</dbReference>
<evidence type="ECO:0000256" key="6">
    <source>
        <dbReference type="SAM" id="MobiDB-lite"/>
    </source>
</evidence>
<name>A0ABP0IBB9_9DINO</name>
<dbReference type="SUPFAM" id="SSF81324">
    <property type="entry name" value="Voltage-gated potassium channels"/>
    <property type="match status" value="1"/>
</dbReference>
<evidence type="ECO:0000256" key="5">
    <source>
        <dbReference type="ARBA" id="ARBA00023136"/>
    </source>
</evidence>
<evidence type="ECO:0000256" key="2">
    <source>
        <dbReference type="ARBA" id="ARBA00022692"/>
    </source>
</evidence>
<evidence type="ECO:0000256" key="1">
    <source>
        <dbReference type="ARBA" id="ARBA00004141"/>
    </source>
</evidence>
<dbReference type="EMBL" id="CAXAMM010003436">
    <property type="protein sequence ID" value="CAK8999882.1"/>
    <property type="molecule type" value="Genomic_DNA"/>
</dbReference>
<feature type="domain" description="EF-hand" evidence="8">
    <location>
        <begin position="392"/>
        <end position="427"/>
    </location>
</feature>